<evidence type="ECO:0000259" key="3">
    <source>
        <dbReference type="Pfam" id="PF12234"/>
    </source>
</evidence>
<feature type="compositionally biased region" description="Basic and acidic residues" evidence="2">
    <location>
        <begin position="323"/>
        <end position="338"/>
    </location>
</feature>
<feature type="region of interest" description="Disordered" evidence="2">
    <location>
        <begin position="309"/>
        <end position="358"/>
    </location>
</feature>
<dbReference type="SMART" id="SM00320">
    <property type="entry name" value="WD40"/>
    <property type="match status" value="10"/>
</dbReference>
<accession>A0A401P1D0</accession>
<dbReference type="Pfam" id="PF00400">
    <property type="entry name" value="WD40"/>
    <property type="match status" value="2"/>
</dbReference>
<dbReference type="OrthoDB" id="342131at2759"/>
<dbReference type="STRING" id="75743.A0A401P1D0"/>
<feature type="compositionally biased region" description="Basic and acidic residues" evidence="2">
    <location>
        <begin position="1865"/>
        <end position="1876"/>
    </location>
</feature>
<dbReference type="PANTHER" id="PTHR13950">
    <property type="entry name" value="RABCONNECTIN-RELATED"/>
    <property type="match status" value="1"/>
</dbReference>
<keyword evidence="5" id="KW-1185">Reference proteome</keyword>
<dbReference type="Proteomes" id="UP000288216">
    <property type="component" value="Unassembled WGS sequence"/>
</dbReference>
<comment type="caution">
    <text evidence="4">The sequence shown here is derived from an EMBL/GenBank/DDBJ whole genome shotgun (WGS) entry which is preliminary data.</text>
</comment>
<name>A0A401P1D0_SCYTO</name>
<feature type="region of interest" description="Disordered" evidence="2">
    <location>
        <begin position="2584"/>
        <end position="2630"/>
    </location>
</feature>
<dbReference type="OMA" id="NINGMTH"/>
<protein>
    <recommendedName>
        <fullName evidence="3">RAVE complex protein Rav1 C-terminal domain-containing protein</fullName>
    </recommendedName>
</protein>
<feature type="repeat" description="WD" evidence="1">
    <location>
        <begin position="2818"/>
        <end position="2859"/>
    </location>
</feature>
<dbReference type="InterPro" id="IPR022033">
    <property type="entry name" value="Rav1p_C"/>
</dbReference>
<gene>
    <name evidence="4" type="ORF">scyTo_0007965</name>
</gene>
<dbReference type="SUPFAM" id="SSF50978">
    <property type="entry name" value="WD40 repeat-like"/>
    <property type="match status" value="2"/>
</dbReference>
<evidence type="ECO:0000313" key="4">
    <source>
        <dbReference type="EMBL" id="GCB66921.1"/>
    </source>
</evidence>
<feature type="compositionally biased region" description="Polar residues" evidence="2">
    <location>
        <begin position="347"/>
        <end position="357"/>
    </location>
</feature>
<dbReference type="EMBL" id="BFAA01002975">
    <property type="protein sequence ID" value="GCB66921.1"/>
    <property type="molecule type" value="Genomic_DNA"/>
</dbReference>
<dbReference type="InterPro" id="IPR001680">
    <property type="entry name" value="WD40_rpt"/>
</dbReference>
<feature type="domain" description="RAVE complex protein Rav1 C-terminal" evidence="3">
    <location>
        <begin position="1357"/>
        <end position="1761"/>
    </location>
</feature>
<feature type="compositionally biased region" description="Basic and acidic residues" evidence="2">
    <location>
        <begin position="2588"/>
        <end position="2600"/>
    </location>
</feature>
<dbReference type="PANTHER" id="PTHR13950:SF13">
    <property type="entry name" value="DMX-LIKE PROTEIN 2"/>
    <property type="match status" value="1"/>
</dbReference>
<evidence type="ECO:0000256" key="2">
    <source>
        <dbReference type="SAM" id="MobiDB-lite"/>
    </source>
</evidence>
<keyword evidence="1" id="KW-0853">WD repeat</keyword>
<dbReference type="PROSITE" id="PS50294">
    <property type="entry name" value="WD_REPEATS_REGION"/>
    <property type="match status" value="1"/>
</dbReference>
<dbReference type="Pfam" id="PF12234">
    <property type="entry name" value="Rav1p_C"/>
    <property type="match status" value="1"/>
</dbReference>
<dbReference type="InterPro" id="IPR015943">
    <property type="entry name" value="WD40/YVTN_repeat-like_dom_sf"/>
</dbReference>
<evidence type="ECO:0000256" key="1">
    <source>
        <dbReference type="PROSITE-ProRule" id="PRU00221"/>
    </source>
</evidence>
<reference evidence="4 5" key="1">
    <citation type="journal article" date="2018" name="Nat. Ecol. Evol.">
        <title>Shark genomes provide insights into elasmobranch evolution and the origin of vertebrates.</title>
        <authorList>
            <person name="Hara Y"/>
            <person name="Yamaguchi K"/>
            <person name="Onimaru K"/>
            <person name="Kadota M"/>
            <person name="Koyanagi M"/>
            <person name="Keeley SD"/>
            <person name="Tatsumi K"/>
            <person name="Tanaka K"/>
            <person name="Motone F"/>
            <person name="Kageyama Y"/>
            <person name="Nozu R"/>
            <person name="Adachi N"/>
            <person name="Nishimura O"/>
            <person name="Nakagawa R"/>
            <person name="Tanegashima C"/>
            <person name="Kiyatake I"/>
            <person name="Matsumoto R"/>
            <person name="Murakumo K"/>
            <person name="Nishida K"/>
            <person name="Terakita A"/>
            <person name="Kuratani S"/>
            <person name="Sato K"/>
            <person name="Hyodo S Kuraku.S."/>
        </authorList>
    </citation>
    <scope>NUCLEOTIDE SEQUENCE [LARGE SCALE GENOMIC DNA]</scope>
</reference>
<feature type="region of interest" description="Disordered" evidence="2">
    <location>
        <begin position="1865"/>
        <end position="1887"/>
    </location>
</feature>
<dbReference type="GO" id="GO:0043291">
    <property type="term" value="C:RAVE complex"/>
    <property type="evidence" value="ECO:0007669"/>
    <property type="project" value="TreeGrafter"/>
</dbReference>
<dbReference type="InterPro" id="IPR036322">
    <property type="entry name" value="WD40_repeat_dom_sf"/>
</dbReference>
<dbReference type="Gene3D" id="2.130.10.10">
    <property type="entry name" value="YVTN repeat-like/Quinoprotein amine dehydrogenase"/>
    <property type="match status" value="3"/>
</dbReference>
<dbReference type="GO" id="GO:0007035">
    <property type="term" value="P:vacuolar acidification"/>
    <property type="evidence" value="ECO:0007669"/>
    <property type="project" value="TreeGrafter"/>
</dbReference>
<sequence>MAYNLAWDPQGNQLLTATDHLQLWSPPSSDILEEESSHAEEFKLQPDLNDWKCIWQCKTAIPIYLMKWSPDGEYFATAGKDDSLLKVWYLTTSWKSAVIGTEIFGEKTSSTAVHFSFVYLAHPRAVSGFSWRKTSKYMPRSSVCNVLLTSCQDGVCRLWAETLLPEDSLLGGQMTESTISTSTSNLPHGGSQKDKIQHALETIHHLKHLRSRRRSSVLAAHMEVLPSQLGSHEVHRQMSHYANALCHFHIAASINPNTDIPQALAGTAFNTEDGGGNFVVHWLNNKELHFTSSMEIFMEQLRKLTDQQMEDELDTASHSGLKLKLDTEQDETSEKGSDDENEAVEQDGSTKVSTPTSMGIPLPTMLLDRKIETLQTEWNRNADMLFTIHPIDGSFLVWHVKYLDEYHPGIFRQVQVAFSSRIPVAFPTGDANSLSRNIMMYASTFKNVKNFPDNDPNINGMTHCASSSKLNIITPAVMMISKHVDGSLNQWAVTFAEESAFTTVLIVSHKFRYCGHRFHLNDLACHSVLPLLLTSSHHNALMTPETEFVEKEKLFGETVKSLKGPTSQQIKNAATRTFHDPNAIYSELILWRMDPIGPLSYSGGVSELARINSLHTSAFSNVAWLPTLIPSYCLGTYCNSASACFVASDGQNLRLYQAVVDARKLLDELSDPEISKFVGEVFNIVSQQSTARPGCIIELDVITAQCGSNTQLLHVFQEDFILGYKPQKEEMNKDQECSLGQPTQGYRAPSFSEKFYLVVIERDQRQSVLHMWHLHLKSVQPRLVSTSDNQISVPEEKIVSLSPNASVLSPLPRSASVANLQTASKLILSSELVYSQKLNVPEGVEVIRATPSAGHLSSSSIYPVCLAPYLIVTSCSDGKVRFWRCTVDNNSNSENLEKVHAYQWETWPLMNEEGEHSNSAVSVTGRPVAVSCSYTGRLAVAYKEPVQPNGITSKEFTMHVSIFECESTGGSEWVLEQTVHLDGIGKVGGVLDSRVSVDSNLFVYNKSDLYLKGNHVTSNIKHLVHLDWVSKEDGSHVLTVGVGSKILMYGRLSGIVTEPASSKDGLAVITLPLGGSIKQGTKSKWVLLRCVDLVSSVDGTPSLPVSLSWVRDGILVIGMDCEMHVYAQWKHSTKPLNDTDGGSLSSFEDLADASPFETKVLRHSVADATTGVDDVFGVPGMVQDGGLFEAAHILSPTLPQYHPTQLLELMDLGKVRRAKAILSHLVKCIAGEVAVFRDKDPGGGGGPRRHLSRTISVSGSTGKDTIIAGREGTRDYTEIDSIPPLPLYALLSADQDASYKIVEEAPKVVKGSRTRSKKEMDDQYADLFQSPSVTTDDFVDFVIEKKESRSKVINLSQYGPTYFGPEHARVLSSHLMHSSLPGLTRLEQMFLVALADTVATTSTEVDENRDKNYSGGETLDECGLRYLLAMRLHTCLLTSLPPVYRLQLLHQGLSTCHFAWAFHSEAEEELLNMIPAMQKGDPQWSELKAMGVGWWVRNITTLRKTVEKVAKAAFQRNNSAMDAALFYLAIKKKAVLWGLFRSQYDKKMTEFFKHNFSEDRWRKAALKNAFALLGKQRFEQSAAFFLLAGSLKDAIEVCLEKMDDIQLAMVIARLYESDYETSSTCKSILYEKVLGCKADGSEFLPSQLHPDPFLRSIAYWTLKDYAKALDTLLEQPTKGSEEHPGVLIKSCNPVVFSFYNYLRAHPLLMRRHFATPEGSLATLGLATEKSSEDEINLIERKLFFSTANAHFKVGCPVLALEVLSKIPKVLRKAKTSYKSENCRLSAQGQNGAAKHGGNAEATGWAQTVTSSSGLDWGTSNATGFDWSVPIVTFSEEPLKLEWDDKEDEFEEEDAGGLTMKVTETEHMAKDEKKGVPDESQTLLKEDSTSSDSRVDVIAEQLKFRACLKILMTELRTLATGYEVDGGKLRFQLYNWLEKEISAMHQICNYKTEAIDSAIEIDKKTSSSFDQEELTENTEGASYERHQIDRRRLQAKQEHAERRKWWLRKNQALLRVFLSYCSLHGAQGGGLASVRMELIFLLQESQQETTVKQLQSPLPLPTTLPLLSASIASTKTVIANPVMHLSNHIHDVLYTVVQMGFPPLPGLKDEKVFILHTLAASLSACIYQSLCDSHSYSQTATNLFTGMVYQGLLLGERRRLRTESIEEHLTPNSSPSHWPGVSSLINLLGTAQEEDQPKLSVLLCEAVIGVYLSLLIHGLATQDSKELFRLVAHPLNNRTWAAVFGGGAKTIIKPKKRPELTPVPPEDIDRYRRRFNMRMLVPGRPVKETSTPPPVPAERPSYKEKFIPPELSMWDYFVAKPFLPPSESGFMYDSDESIPSDDDDDEDDAFISDTQLQEHSDPNSYSWALICLGMVKLSLNNVRNFFPVAGLEFADLPVTSPLGNAVIKTLENWQQLLQAKMEQFEGPPPNYINTYPSDFSAAVGPAILRHKAMLEPENTPFKSRHYSTYPVKRLWHFLAKQEILQDTFIRFIFTKKRKQSESVEDHVDQVKQNCIAEHRGGNKVETEMGYPGRKAKIIHKDSDAIMAFAINKANSNEMVLASTHDVQELDVSAILAAQPYTWIGEDSDRESRSSDDLEHRSTVSSSQASTTHFGSSQLSTSSSMPWLGSGQTSTGATVLIKRNLNNVKRMTSHPAHRYYLTGAQDGSVRMFEWNRPQQVICFRQAGNARVTRLHFNSQGNKLGVADGEGFLSLWQVNQTGSNPKPYLSWQCHSKAAGDFAFVTSSSLITTAGQSNDSRNVCLWDTLISPHNSLVHGFVCHDNGATVLQYAPKQQLLISGGRKGFVCIFDIRQRQLLHTFQAHDSAIKALALDSSEDYFTTGSSEGNMKVWRLTGHGLIHSFTNEHAKQSIFRNIGAGVVQLEIRPANRIFSCGADGTLKTRVLPDYFNVPAGIFDIL</sequence>
<feature type="compositionally biased region" description="Polar residues" evidence="2">
    <location>
        <begin position="2601"/>
        <end position="2630"/>
    </location>
</feature>
<dbReference type="FunFam" id="2.130.10.10:FF:000254">
    <property type="entry name" value="dmX-like protein 2 isoform X2"/>
    <property type="match status" value="1"/>
</dbReference>
<organism evidence="4 5">
    <name type="scientific">Scyliorhinus torazame</name>
    <name type="common">Cloudy catshark</name>
    <name type="synonym">Catulus torazame</name>
    <dbReference type="NCBI Taxonomy" id="75743"/>
    <lineage>
        <taxon>Eukaryota</taxon>
        <taxon>Metazoa</taxon>
        <taxon>Chordata</taxon>
        <taxon>Craniata</taxon>
        <taxon>Vertebrata</taxon>
        <taxon>Chondrichthyes</taxon>
        <taxon>Elasmobranchii</taxon>
        <taxon>Galeomorphii</taxon>
        <taxon>Galeoidea</taxon>
        <taxon>Carcharhiniformes</taxon>
        <taxon>Scyliorhinidae</taxon>
        <taxon>Scyliorhinus</taxon>
    </lineage>
</organism>
<proteinExistence type="predicted"/>
<dbReference type="InterPro" id="IPR052208">
    <property type="entry name" value="DmX-like/RAVE_component"/>
</dbReference>
<dbReference type="PROSITE" id="PS50082">
    <property type="entry name" value="WD_REPEATS_2"/>
    <property type="match status" value="1"/>
</dbReference>
<evidence type="ECO:0000313" key="5">
    <source>
        <dbReference type="Proteomes" id="UP000288216"/>
    </source>
</evidence>